<dbReference type="InterPro" id="IPR012675">
    <property type="entry name" value="Beta-grasp_dom_sf"/>
</dbReference>
<organism evidence="6 7">
    <name type="scientific">Symbiodinium microadriaticum</name>
    <name type="common">Dinoflagellate</name>
    <name type="synonym">Zooxanthella microadriatica</name>
    <dbReference type="NCBI Taxonomy" id="2951"/>
    <lineage>
        <taxon>Eukaryota</taxon>
        <taxon>Sar</taxon>
        <taxon>Alveolata</taxon>
        <taxon>Dinophyceae</taxon>
        <taxon>Suessiales</taxon>
        <taxon>Symbiodiniaceae</taxon>
        <taxon>Symbiodinium</taxon>
    </lineage>
</organism>
<reference evidence="6 7" key="1">
    <citation type="submission" date="2016-02" db="EMBL/GenBank/DDBJ databases">
        <title>Genome analysis of coral dinoflagellate symbionts highlights evolutionary adaptations to a symbiotic lifestyle.</title>
        <authorList>
            <person name="Aranda M."/>
            <person name="Li Y."/>
            <person name="Liew Y.J."/>
            <person name="Baumgarten S."/>
            <person name="Simakov O."/>
            <person name="Wilson M."/>
            <person name="Piel J."/>
            <person name="Ashoor H."/>
            <person name="Bougouffa S."/>
            <person name="Bajic V.B."/>
            <person name="Ryu T."/>
            <person name="Ravasi T."/>
            <person name="Bayer T."/>
            <person name="Micklem G."/>
            <person name="Kim H."/>
            <person name="Bhak J."/>
            <person name="Lajeunesse T.C."/>
            <person name="Voolstra C.R."/>
        </authorList>
    </citation>
    <scope>NUCLEOTIDE SEQUENCE [LARGE SCALE GENOMIC DNA]</scope>
    <source>
        <strain evidence="6 7">CCMP2467</strain>
    </source>
</reference>
<dbReference type="FunFam" id="3.10.20.30:FF:000015">
    <property type="entry name" value="Aldehyde oxidase 1"/>
    <property type="match status" value="1"/>
</dbReference>
<feature type="region of interest" description="Disordered" evidence="3">
    <location>
        <begin position="516"/>
        <end position="536"/>
    </location>
</feature>
<dbReference type="Proteomes" id="UP000186817">
    <property type="component" value="Unassembled WGS sequence"/>
</dbReference>
<proteinExistence type="predicted"/>
<evidence type="ECO:0000259" key="5">
    <source>
        <dbReference type="PROSITE" id="PS51387"/>
    </source>
</evidence>
<dbReference type="InterPro" id="IPR016167">
    <property type="entry name" value="FAD-bd_PCMH_sub1"/>
</dbReference>
<feature type="domain" description="FAD-binding PCMH-type" evidence="5">
    <location>
        <begin position="352"/>
        <end position="521"/>
    </location>
</feature>
<dbReference type="InterPro" id="IPR016166">
    <property type="entry name" value="FAD-bd_PCMH"/>
</dbReference>
<dbReference type="EMBL" id="LSRX01000357">
    <property type="protein sequence ID" value="OLP99557.1"/>
    <property type="molecule type" value="Genomic_DNA"/>
</dbReference>
<dbReference type="SUPFAM" id="SSF54292">
    <property type="entry name" value="2Fe-2S ferredoxin-like"/>
    <property type="match status" value="1"/>
</dbReference>
<dbReference type="SUPFAM" id="SSF56176">
    <property type="entry name" value="FAD-binding/transporter-associated domain-like"/>
    <property type="match status" value="2"/>
</dbReference>
<dbReference type="InterPro" id="IPR002346">
    <property type="entry name" value="Mopterin_DH_FAD-bd"/>
</dbReference>
<dbReference type="GO" id="GO:0051537">
    <property type="term" value="F:2 iron, 2 sulfur cluster binding"/>
    <property type="evidence" value="ECO:0007669"/>
    <property type="project" value="UniProtKB-KW"/>
</dbReference>
<feature type="compositionally biased region" description="Low complexity" evidence="3">
    <location>
        <begin position="516"/>
        <end position="528"/>
    </location>
</feature>
<dbReference type="PROSITE" id="PS51387">
    <property type="entry name" value="FAD_PCMH"/>
    <property type="match status" value="1"/>
</dbReference>
<dbReference type="OrthoDB" id="446687at2759"/>
<dbReference type="GO" id="GO:0016491">
    <property type="term" value="F:oxidoreductase activity"/>
    <property type="evidence" value="ECO:0007669"/>
    <property type="project" value="InterPro"/>
</dbReference>
<dbReference type="Gene3D" id="3.30.465.10">
    <property type="match status" value="1"/>
</dbReference>
<dbReference type="PROSITE" id="PS51085">
    <property type="entry name" value="2FE2S_FER_2"/>
    <property type="match status" value="1"/>
</dbReference>
<sequence length="670" mass="73125">MLQETASAAKRAGNLKADEVSWKTKLSFFVNGRLTSVNDAEPHHTLLWFLRERLGLTGTKLGCGEGGCGACTVTVSHFDQSSKKVIHRAVNACLAPLCSVDGCQVTTIEGIGTAASPHPAQKRIAELHGSQNEAGKSEDPAKEGDARVCLSSAATAASLQALTDVNQPKFPEELTTPTSESLKIAGSQVMWYRPKDLATLLMLKKAQPKAKMVAGNTEVGIETKFKHSEFPTMISTSTVAELQKLELDSSGTLIIGGTFTRLQKLELDSSGTLIIGGQGGGEDSDPEDGGPLVLSRLMDLLLGERLSGWSLARLAAATFALPKPSRTEGAGTLRHPDVAAEDDADMQNWSGTHQKKVRRVWAPDSMDQLWFLLQWATQNRQKARVQPSRSMSPGRGFLERNGLAMEERGMLSMGELDAIKGVDKEAGTITVQAGARVSQILSELQKHGLTLENFSSITEQQAAGWTQVSAHGTGARIPPVDEMLCHGQGDFVSKVWVRNENQCRLGDDVVVEEPTVTTRSSRATAKSKAAPDKAQQFNDPQHVIPRYTLHERTYCVTYDELERDHKRLLQTYRHVRYMWVPYTDTIVVVVSDVAEPGAEAKPALPEEVRVEPLKELLRTLVEDCGDLEGKNFAQLRERLLELDPLDPAHVAKAVWVPGKGASTKAGYWWL</sequence>
<keyword evidence="7" id="KW-1185">Reference proteome</keyword>
<dbReference type="InterPro" id="IPR016208">
    <property type="entry name" value="Ald_Oxase/xanthine_DH-like"/>
</dbReference>
<keyword evidence="1" id="KW-0001">2Fe-2S</keyword>
<comment type="caution">
    <text evidence="6">The sequence shown here is derived from an EMBL/GenBank/DDBJ whole genome shotgun (WGS) entry which is preliminary data.</text>
</comment>
<dbReference type="GO" id="GO:0005506">
    <property type="term" value="F:iron ion binding"/>
    <property type="evidence" value="ECO:0007669"/>
    <property type="project" value="InterPro"/>
</dbReference>
<dbReference type="GO" id="GO:0071949">
    <property type="term" value="F:FAD binding"/>
    <property type="evidence" value="ECO:0007669"/>
    <property type="project" value="InterPro"/>
</dbReference>
<dbReference type="PANTHER" id="PTHR45444:SF3">
    <property type="entry name" value="XANTHINE DEHYDROGENASE"/>
    <property type="match status" value="1"/>
</dbReference>
<evidence type="ECO:0000256" key="3">
    <source>
        <dbReference type="SAM" id="MobiDB-lite"/>
    </source>
</evidence>
<accession>A0A1Q9DWL5</accession>
<dbReference type="Pfam" id="PF00111">
    <property type="entry name" value="Fer2"/>
    <property type="match status" value="1"/>
</dbReference>
<dbReference type="InterPro" id="IPR001041">
    <property type="entry name" value="2Fe-2S_ferredoxin-type"/>
</dbReference>
<dbReference type="InterPro" id="IPR036010">
    <property type="entry name" value="2Fe-2S_ferredoxin-like_sf"/>
</dbReference>
<evidence type="ECO:0000313" key="6">
    <source>
        <dbReference type="EMBL" id="OLP99557.1"/>
    </source>
</evidence>
<evidence type="ECO:0000259" key="4">
    <source>
        <dbReference type="PROSITE" id="PS51085"/>
    </source>
</evidence>
<dbReference type="InterPro" id="IPR036318">
    <property type="entry name" value="FAD-bd_PCMH-like_sf"/>
</dbReference>
<dbReference type="FunFam" id="3.30.43.10:FF:000001">
    <property type="entry name" value="Xanthine dehydrogenase/oxidase"/>
    <property type="match status" value="1"/>
</dbReference>
<dbReference type="PROSITE" id="PS00197">
    <property type="entry name" value="2FE2S_FER_1"/>
    <property type="match status" value="1"/>
</dbReference>
<gene>
    <name evidence="6" type="ORF">AK812_SmicGene17851</name>
</gene>
<dbReference type="InterPro" id="IPR006094">
    <property type="entry name" value="Oxid_FAD_bind_N"/>
</dbReference>
<dbReference type="Gene3D" id="3.10.20.30">
    <property type="match status" value="1"/>
</dbReference>
<dbReference type="InterPro" id="IPR016169">
    <property type="entry name" value="FAD-bd_PCMH_sub2"/>
</dbReference>
<keyword evidence="2" id="KW-0411">Iron-sulfur</keyword>
<dbReference type="InterPro" id="IPR006058">
    <property type="entry name" value="2Fe2S_fd_BS"/>
</dbReference>
<evidence type="ECO:0000256" key="1">
    <source>
        <dbReference type="ARBA" id="ARBA00022714"/>
    </source>
</evidence>
<dbReference type="AlphaFoldDB" id="A0A1Q9DWL5"/>
<name>A0A1Q9DWL5_SYMMI</name>
<dbReference type="Pfam" id="PF01565">
    <property type="entry name" value="FAD_binding_4"/>
    <property type="match status" value="1"/>
</dbReference>
<dbReference type="Gene3D" id="3.30.43.10">
    <property type="entry name" value="Uridine Diphospho-n-acetylenolpyruvylglucosamine Reductase, domain 2"/>
    <property type="match status" value="1"/>
</dbReference>
<feature type="domain" description="2Fe-2S ferredoxin-type" evidence="4">
    <location>
        <begin position="24"/>
        <end position="111"/>
    </location>
</feature>
<evidence type="ECO:0000256" key="2">
    <source>
        <dbReference type="ARBA" id="ARBA00023014"/>
    </source>
</evidence>
<keyword evidence="1" id="KW-0408">Iron</keyword>
<dbReference type="PANTHER" id="PTHR45444">
    <property type="entry name" value="XANTHINE DEHYDROGENASE"/>
    <property type="match status" value="1"/>
</dbReference>
<protein>
    <submittedName>
        <fullName evidence="6">L-galactono-1,4-lactone dehydrogenase, mitochondrial</fullName>
    </submittedName>
</protein>
<keyword evidence="1" id="KW-0479">Metal-binding</keyword>
<evidence type="ECO:0000313" key="7">
    <source>
        <dbReference type="Proteomes" id="UP000186817"/>
    </source>
</evidence>
<dbReference type="Pfam" id="PF00941">
    <property type="entry name" value="FAD_binding_5"/>
    <property type="match status" value="1"/>
</dbReference>